<evidence type="ECO:0000313" key="2">
    <source>
        <dbReference type="Proteomes" id="UP001328107"/>
    </source>
</evidence>
<dbReference type="PANTHER" id="PTHR21479">
    <property type="match status" value="1"/>
</dbReference>
<dbReference type="Gene3D" id="2.60.40.3330">
    <property type="match status" value="1"/>
</dbReference>
<dbReference type="AlphaFoldDB" id="A0AAN5I5Q6"/>
<sequence>SLSFSIHSRLSASFEEQREDEAYCAAFRADWKLLWQGSAFIWKPITTFNQVEVQMAADGTLTCSKPFESRVNLWEEDNSKHDYVDQADKMFWFDADANGDQAGRQSQRFRLHGVGDEDFWFLWAVDNHVEPVVTIEHTCGTAYACLCIKLGSRDEDFHDQLGIIDLEKTKLDTCNVCEYALEVFKKGGR</sequence>
<organism evidence="1 2">
    <name type="scientific">Pristionchus mayeri</name>
    <dbReference type="NCBI Taxonomy" id="1317129"/>
    <lineage>
        <taxon>Eukaryota</taxon>
        <taxon>Metazoa</taxon>
        <taxon>Ecdysozoa</taxon>
        <taxon>Nematoda</taxon>
        <taxon>Chromadorea</taxon>
        <taxon>Rhabditida</taxon>
        <taxon>Rhabditina</taxon>
        <taxon>Diplogasteromorpha</taxon>
        <taxon>Diplogasteroidea</taxon>
        <taxon>Neodiplogasteridae</taxon>
        <taxon>Pristionchus</taxon>
    </lineage>
</organism>
<dbReference type="InterPro" id="IPR038479">
    <property type="entry name" value="Transthyretin-like_sf"/>
</dbReference>
<accession>A0AAN5I5Q6</accession>
<dbReference type="EMBL" id="BTRK01000005">
    <property type="protein sequence ID" value="GMR52469.1"/>
    <property type="molecule type" value="Genomic_DNA"/>
</dbReference>
<feature type="non-terminal residue" evidence="1">
    <location>
        <position position="1"/>
    </location>
</feature>
<dbReference type="PANTHER" id="PTHR21479:SF22">
    <property type="entry name" value="PROTEIN CBG07241"/>
    <property type="match status" value="1"/>
</dbReference>
<name>A0AAN5I5Q6_9BILA</name>
<protein>
    <submittedName>
        <fullName evidence="1">Uncharacterized protein</fullName>
    </submittedName>
</protein>
<evidence type="ECO:0000313" key="1">
    <source>
        <dbReference type="EMBL" id="GMR52469.1"/>
    </source>
</evidence>
<proteinExistence type="predicted"/>
<gene>
    <name evidence="1" type="ORF">PMAYCL1PPCAC_22664</name>
</gene>
<comment type="caution">
    <text evidence="1">The sequence shown here is derived from an EMBL/GenBank/DDBJ whole genome shotgun (WGS) entry which is preliminary data.</text>
</comment>
<dbReference type="Proteomes" id="UP001328107">
    <property type="component" value="Unassembled WGS sequence"/>
</dbReference>
<reference evidence="2" key="1">
    <citation type="submission" date="2022-10" db="EMBL/GenBank/DDBJ databases">
        <title>Genome assembly of Pristionchus species.</title>
        <authorList>
            <person name="Yoshida K."/>
            <person name="Sommer R.J."/>
        </authorList>
    </citation>
    <scope>NUCLEOTIDE SEQUENCE [LARGE SCALE GENOMIC DNA]</scope>
    <source>
        <strain evidence="2">RS5460</strain>
    </source>
</reference>
<keyword evidence="2" id="KW-1185">Reference proteome</keyword>